<keyword evidence="10" id="KW-1133">Transmembrane helix</keyword>
<keyword evidence="5 9" id="KW-0479">Metal-binding</keyword>
<dbReference type="GO" id="GO:0020037">
    <property type="term" value="F:heme binding"/>
    <property type="evidence" value="ECO:0007669"/>
    <property type="project" value="InterPro"/>
</dbReference>
<evidence type="ECO:0000256" key="5">
    <source>
        <dbReference type="ARBA" id="ARBA00022723"/>
    </source>
</evidence>
<keyword evidence="8" id="KW-0503">Monooxygenase</keyword>
<comment type="pathway">
    <text evidence="2">Secondary metabolite biosynthesis.</text>
</comment>
<keyword evidence="4 9" id="KW-0349">Heme</keyword>
<evidence type="ECO:0000256" key="3">
    <source>
        <dbReference type="ARBA" id="ARBA00010617"/>
    </source>
</evidence>
<accession>A0A165R6C2</accession>
<keyword evidence="7 9" id="KW-0408">Iron</keyword>
<dbReference type="Gene3D" id="1.10.630.10">
    <property type="entry name" value="Cytochrome P450"/>
    <property type="match status" value="1"/>
</dbReference>
<feature type="binding site" description="axial binding residue" evidence="9">
    <location>
        <position position="484"/>
    </location>
    <ligand>
        <name>heme</name>
        <dbReference type="ChEBI" id="CHEBI:30413"/>
    </ligand>
    <ligandPart>
        <name>Fe</name>
        <dbReference type="ChEBI" id="CHEBI:18248"/>
    </ligandPart>
</feature>
<evidence type="ECO:0000256" key="6">
    <source>
        <dbReference type="ARBA" id="ARBA00023002"/>
    </source>
</evidence>
<feature type="transmembrane region" description="Helical" evidence="10">
    <location>
        <begin position="214"/>
        <end position="232"/>
    </location>
</feature>
<dbReference type="GO" id="GO:0005506">
    <property type="term" value="F:iron ion binding"/>
    <property type="evidence" value="ECO:0007669"/>
    <property type="project" value="InterPro"/>
</dbReference>
<organism evidence="11 12">
    <name type="scientific">Daedalea quercina L-15889</name>
    <dbReference type="NCBI Taxonomy" id="1314783"/>
    <lineage>
        <taxon>Eukaryota</taxon>
        <taxon>Fungi</taxon>
        <taxon>Dikarya</taxon>
        <taxon>Basidiomycota</taxon>
        <taxon>Agaricomycotina</taxon>
        <taxon>Agaricomycetes</taxon>
        <taxon>Polyporales</taxon>
        <taxon>Fomitopsis</taxon>
    </lineage>
</organism>
<dbReference type="InterPro" id="IPR002401">
    <property type="entry name" value="Cyt_P450_E_grp-I"/>
</dbReference>
<evidence type="ECO:0000256" key="1">
    <source>
        <dbReference type="ARBA" id="ARBA00001971"/>
    </source>
</evidence>
<dbReference type="PRINTS" id="PR00463">
    <property type="entry name" value="EP450I"/>
</dbReference>
<comment type="cofactor">
    <cofactor evidence="1 9">
        <name>heme</name>
        <dbReference type="ChEBI" id="CHEBI:30413"/>
    </cofactor>
</comment>
<dbReference type="GO" id="GO:0004497">
    <property type="term" value="F:monooxygenase activity"/>
    <property type="evidence" value="ECO:0007669"/>
    <property type="project" value="UniProtKB-KW"/>
</dbReference>
<dbReference type="PANTHER" id="PTHR24305:SF166">
    <property type="entry name" value="CYTOCHROME P450 12A4, MITOCHONDRIAL-RELATED"/>
    <property type="match status" value="1"/>
</dbReference>
<evidence type="ECO:0000256" key="4">
    <source>
        <dbReference type="ARBA" id="ARBA00022617"/>
    </source>
</evidence>
<dbReference type="PANTHER" id="PTHR24305">
    <property type="entry name" value="CYTOCHROME P450"/>
    <property type="match status" value="1"/>
</dbReference>
<dbReference type="InterPro" id="IPR050121">
    <property type="entry name" value="Cytochrome_P450_monoxygenase"/>
</dbReference>
<keyword evidence="6" id="KW-0560">Oxidoreductase</keyword>
<dbReference type="EMBL" id="KV429052">
    <property type="protein sequence ID" value="KZT70364.1"/>
    <property type="molecule type" value="Genomic_DNA"/>
</dbReference>
<evidence type="ECO:0000256" key="8">
    <source>
        <dbReference type="ARBA" id="ARBA00023033"/>
    </source>
</evidence>
<dbReference type="CDD" id="cd11069">
    <property type="entry name" value="CYP_FUM15-like"/>
    <property type="match status" value="1"/>
</dbReference>
<proteinExistence type="inferred from homology"/>
<evidence type="ECO:0000313" key="11">
    <source>
        <dbReference type="EMBL" id="KZT70364.1"/>
    </source>
</evidence>
<dbReference type="GO" id="GO:0016705">
    <property type="term" value="F:oxidoreductase activity, acting on paired donors, with incorporation or reduction of molecular oxygen"/>
    <property type="evidence" value="ECO:0007669"/>
    <property type="project" value="InterPro"/>
</dbReference>
<evidence type="ECO:0000256" key="9">
    <source>
        <dbReference type="PIRSR" id="PIRSR602401-1"/>
    </source>
</evidence>
<dbReference type="InterPro" id="IPR036396">
    <property type="entry name" value="Cyt_P450_sf"/>
</dbReference>
<keyword evidence="12" id="KW-1185">Reference proteome</keyword>
<feature type="transmembrane region" description="Helical" evidence="10">
    <location>
        <begin position="6"/>
        <end position="24"/>
    </location>
</feature>
<dbReference type="OrthoDB" id="1470350at2759"/>
<gene>
    <name evidence="11" type="ORF">DAEQUDRAFT_708865</name>
</gene>
<dbReference type="InterPro" id="IPR001128">
    <property type="entry name" value="Cyt_P450"/>
</dbReference>
<dbReference type="SUPFAM" id="SSF48264">
    <property type="entry name" value="Cytochrome P450"/>
    <property type="match status" value="1"/>
</dbReference>
<evidence type="ECO:0000313" key="12">
    <source>
        <dbReference type="Proteomes" id="UP000076727"/>
    </source>
</evidence>
<dbReference type="STRING" id="1314783.A0A165R6C2"/>
<protein>
    <submittedName>
        <fullName evidence="11">Cytochrome P450</fullName>
    </submittedName>
</protein>
<reference evidence="11 12" key="1">
    <citation type="journal article" date="2016" name="Mol. Biol. Evol.">
        <title>Comparative Genomics of Early-Diverging Mushroom-Forming Fungi Provides Insights into the Origins of Lignocellulose Decay Capabilities.</title>
        <authorList>
            <person name="Nagy L.G."/>
            <person name="Riley R."/>
            <person name="Tritt A."/>
            <person name="Adam C."/>
            <person name="Daum C."/>
            <person name="Floudas D."/>
            <person name="Sun H."/>
            <person name="Yadav J.S."/>
            <person name="Pangilinan J."/>
            <person name="Larsson K.H."/>
            <person name="Matsuura K."/>
            <person name="Barry K."/>
            <person name="Labutti K."/>
            <person name="Kuo R."/>
            <person name="Ohm R.A."/>
            <person name="Bhattacharya S.S."/>
            <person name="Shirouzu T."/>
            <person name="Yoshinaga Y."/>
            <person name="Martin F.M."/>
            <person name="Grigoriev I.V."/>
            <person name="Hibbett D.S."/>
        </authorList>
    </citation>
    <scope>NUCLEOTIDE SEQUENCE [LARGE SCALE GENOMIC DNA]</scope>
    <source>
        <strain evidence="11 12">L-15889</strain>
    </source>
</reference>
<sequence length="547" mass="60612">MSAIALLVQCALIYGLSFGIYRLVKWRTVKTSLDNIPGPPSVSFLQGNMGQLRGLGAIAFLRDLNDNYGGYVVKVHNLFNRPALYIFDPKALHTILIKDEAIWEESPTFIAANLGLFGPGLLSTLGEQHRKQRKMLNPVFSTSHMKVMLPTFYDIVGRLRDALEMRVKNGARELDMANWMGRTALELIGQGGLGYSFDKLVDDKTDPFAESLKLLFPIFAKLGVLTLILPYVRAIVPPSLRFLASIVPISAVREWKHRTDFVAQKSREVFNLKKHALEQGDEAVAEQIGRGKDVMSILMKANTAASEKDSLSDHELVSQMSTLVLAAMDTTSNTLSRIFQLLAQHPEVQQKLRAEIIEACQGEDLPYDRLMGLPFLDAVCRETLRLHAPLLFSRRVATRDTVVPLSKPIHGTDGMLISQLTVSAGTEVMIGTLGCNTSKAFWGEDALEWKPERWLSPLPESITGAGMPGVSSNLMSFLGGKRACIGFKFAEMEMKVVLSVLLPNFVFSPPVDKEINWIPAPVFYPVVGKDHTNVQLPLRVAMYSASQ</sequence>
<dbReference type="PRINTS" id="PR00385">
    <property type="entry name" value="P450"/>
</dbReference>
<dbReference type="Pfam" id="PF00067">
    <property type="entry name" value="p450"/>
    <property type="match status" value="1"/>
</dbReference>
<evidence type="ECO:0000256" key="7">
    <source>
        <dbReference type="ARBA" id="ARBA00023004"/>
    </source>
</evidence>
<dbReference type="Proteomes" id="UP000076727">
    <property type="component" value="Unassembled WGS sequence"/>
</dbReference>
<evidence type="ECO:0000256" key="2">
    <source>
        <dbReference type="ARBA" id="ARBA00005179"/>
    </source>
</evidence>
<dbReference type="AlphaFoldDB" id="A0A165R6C2"/>
<name>A0A165R6C2_9APHY</name>
<comment type="similarity">
    <text evidence="3">Belongs to the cytochrome P450 family.</text>
</comment>
<keyword evidence="10" id="KW-0472">Membrane</keyword>
<keyword evidence="10" id="KW-0812">Transmembrane</keyword>
<evidence type="ECO:0000256" key="10">
    <source>
        <dbReference type="SAM" id="Phobius"/>
    </source>
</evidence>